<evidence type="ECO:0000259" key="5">
    <source>
        <dbReference type="Pfam" id="PF21546"/>
    </source>
</evidence>
<evidence type="ECO:0000256" key="3">
    <source>
        <dbReference type="ARBA" id="ARBA00022777"/>
    </source>
</evidence>
<dbReference type="CDD" id="cd07772">
    <property type="entry name" value="ASKHA_NBD_FGGY_NaCK-like"/>
    <property type="match status" value="1"/>
</dbReference>
<dbReference type="InterPro" id="IPR018484">
    <property type="entry name" value="FGGY_N"/>
</dbReference>
<gene>
    <name evidence="6" type="ORF">O3W52_09775</name>
</gene>
<evidence type="ECO:0000313" key="6">
    <source>
        <dbReference type="EMBL" id="MCZ4090339.1"/>
    </source>
</evidence>
<dbReference type="InterPro" id="IPR043129">
    <property type="entry name" value="ATPase_NBD"/>
</dbReference>
<dbReference type="PANTHER" id="PTHR43095:SF5">
    <property type="entry name" value="XYLULOSE KINASE"/>
    <property type="match status" value="1"/>
</dbReference>
<keyword evidence="3 6" id="KW-0418">Kinase</keyword>
<name>A0ABT4KES7_9HYPH</name>
<feature type="domain" description="Carbohydrate kinase FGGY N-terminal" evidence="4">
    <location>
        <begin position="7"/>
        <end position="241"/>
    </location>
</feature>
<dbReference type="Gene3D" id="3.30.420.40">
    <property type="match status" value="2"/>
</dbReference>
<evidence type="ECO:0000259" key="4">
    <source>
        <dbReference type="Pfam" id="PF00370"/>
    </source>
</evidence>
<dbReference type="InterPro" id="IPR049382">
    <property type="entry name" value="FGGY_C_2"/>
</dbReference>
<dbReference type="Pfam" id="PF21546">
    <property type="entry name" value="FGGY_C_2"/>
    <property type="match status" value="1"/>
</dbReference>
<reference evidence="6" key="1">
    <citation type="submission" date="2022-10" db="EMBL/GenBank/DDBJ databases">
        <title>Whole genome sequencing of three plant growth promoting bacteria isolated from Vachellia tortilis subsp. raddiana in Morocco.</title>
        <authorList>
            <person name="Hnini M."/>
            <person name="Zouagui R."/>
            <person name="Zouagui H."/>
            <person name="Chemao Elfihri M.-W."/>
            <person name="Ibrahimi A."/>
            <person name="Sbabou L."/>
            <person name="Aurag J."/>
        </authorList>
    </citation>
    <scope>NUCLEOTIDE SEQUENCE</scope>
    <source>
        <strain evidence="6">LMR678</strain>
    </source>
</reference>
<sequence>MTMKTVAVLDIGKTNAKVALVDLERFEEIAVRKTGNGVVNDGVYPHFDIDRLWRFILDSLGALNREHAVDAISVTTHGATAVLLDDAGELALPVLDYEFTGPDALAENYDLVRAPFSETGSARLPMGLNVGAQLFWQERMFPEQFAKVATILTYTQYWTYRLTGIRANELTSLGCHTDLWNPKAATFSSMVEALGWRKFFAPVRRASDVLGGLRPQLADQTGMPPNLPVYCGIHDSNASLLPHLLTRSAPFSVVSTGTWVVILSVGGDRVDLDEKRDTLINVNALGDPVPSARFMGGRAFSTLVGEDPPAPSHEAEREVLAARHMLLPSVPVGSGPFPSISARWTAEEETLAPAERLAVVSFHLALMTATCLDLIGAKGEIVVEGPFAANAAYLRMLGAATGRQVLADSHSATGTSLGAACLVEGVRVRTGAERFVDTAPGDYAGYAEEWRALTAMHVQRAVGA</sequence>
<accession>A0ABT4KES7</accession>
<keyword evidence="7" id="KW-1185">Reference proteome</keyword>
<dbReference type="PANTHER" id="PTHR43095">
    <property type="entry name" value="SUGAR KINASE"/>
    <property type="match status" value="1"/>
</dbReference>
<organism evidence="6 7">
    <name type="scientific">Sinorhizobium psoraleae</name>
    <dbReference type="NCBI Taxonomy" id="520838"/>
    <lineage>
        <taxon>Bacteria</taxon>
        <taxon>Pseudomonadati</taxon>
        <taxon>Pseudomonadota</taxon>
        <taxon>Alphaproteobacteria</taxon>
        <taxon>Hyphomicrobiales</taxon>
        <taxon>Rhizobiaceae</taxon>
        <taxon>Sinorhizobium/Ensifer group</taxon>
        <taxon>Sinorhizobium</taxon>
    </lineage>
</organism>
<dbReference type="Pfam" id="PF00370">
    <property type="entry name" value="FGGY_N"/>
    <property type="match status" value="1"/>
</dbReference>
<evidence type="ECO:0000256" key="1">
    <source>
        <dbReference type="ARBA" id="ARBA00009156"/>
    </source>
</evidence>
<comment type="caution">
    <text evidence="6">The sequence shown here is derived from an EMBL/GenBank/DDBJ whole genome shotgun (WGS) entry which is preliminary data.</text>
</comment>
<dbReference type="SUPFAM" id="SSF53067">
    <property type="entry name" value="Actin-like ATPase domain"/>
    <property type="match status" value="1"/>
</dbReference>
<dbReference type="EMBL" id="JAPVOI010000004">
    <property type="protein sequence ID" value="MCZ4090339.1"/>
    <property type="molecule type" value="Genomic_DNA"/>
</dbReference>
<dbReference type="Proteomes" id="UP001079430">
    <property type="component" value="Unassembled WGS sequence"/>
</dbReference>
<comment type="similarity">
    <text evidence="1">Belongs to the FGGY kinase family.</text>
</comment>
<keyword evidence="2" id="KW-0808">Transferase</keyword>
<dbReference type="RefSeq" id="WP_269284344.1">
    <property type="nucleotide sequence ID" value="NZ_JAPVOI010000004.1"/>
</dbReference>
<feature type="domain" description="Carbohydrate kinase FGGY C-terminal" evidence="5">
    <location>
        <begin position="249"/>
        <end position="424"/>
    </location>
</feature>
<dbReference type="GO" id="GO:0016301">
    <property type="term" value="F:kinase activity"/>
    <property type="evidence" value="ECO:0007669"/>
    <property type="project" value="UniProtKB-KW"/>
</dbReference>
<protein>
    <submittedName>
        <fullName evidence="6">FGGY-family carbohydrate kinase</fullName>
    </submittedName>
</protein>
<evidence type="ECO:0000256" key="2">
    <source>
        <dbReference type="ARBA" id="ARBA00022679"/>
    </source>
</evidence>
<evidence type="ECO:0000313" key="7">
    <source>
        <dbReference type="Proteomes" id="UP001079430"/>
    </source>
</evidence>
<dbReference type="InterPro" id="IPR050406">
    <property type="entry name" value="FGGY_Carb_Kinase"/>
</dbReference>
<proteinExistence type="inferred from homology"/>